<sequence>MMRTNLFDEALRFITPCVLLNSSTFKILLLLAAHVLTGPTHPHYIHLRLQPRHDKKGKKHNHGEPVRPEIDLDHGYITSFGPMVKVSIPQPFFGYGGGGYWGFR</sequence>
<reference evidence="2" key="1">
    <citation type="submission" date="2021-06" db="EMBL/GenBank/DDBJ databases">
        <authorList>
            <person name="Hodson N. C."/>
            <person name="Mongue J. A."/>
            <person name="Jaron S. K."/>
        </authorList>
    </citation>
    <scope>NUCLEOTIDE SEQUENCE</scope>
</reference>
<name>A0A8J2NTZ3_9HEXA</name>
<evidence type="ECO:0000313" key="3">
    <source>
        <dbReference type="Proteomes" id="UP000708208"/>
    </source>
</evidence>
<proteinExistence type="predicted"/>
<comment type="caution">
    <text evidence="2">The sequence shown here is derived from an EMBL/GenBank/DDBJ whole genome shotgun (WGS) entry which is preliminary data.</text>
</comment>
<organism evidence="2 3">
    <name type="scientific">Allacma fusca</name>
    <dbReference type="NCBI Taxonomy" id="39272"/>
    <lineage>
        <taxon>Eukaryota</taxon>
        <taxon>Metazoa</taxon>
        <taxon>Ecdysozoa</taxon>
        <taxon>Arthropoda</taxon>
        <taxon>Hexapoda</taxon>
        <taxon>Collembola</taxon>
        <taxon>Symphypleona</taxon>
        <taxon>Sminthuridae</taxon>
        <taxon>Allacma</taxon>
    </lineage>
</organism>
<feature type="region of interest" description="Disordered" evidence="1">
    <location>
        <begin position="51"/>
        <end position="70"/>
    </location>
</feature>
<feature type="compositionally biased region" description="Basic residues" evidence="1">
    <location>
        <begin position="51"/>
        <end position="61"/>
    </location>
</feature>
<keyword evidence="3" id="KW-1185">Reference proteome</keyword>
<evidence type="ECO:0000313" key="2">
    <source>
        <dbReference type="EMBL" id="CAG7692614.1"/>
    </source>
</evidence>
<protein>
    <submittedName>
        <fullName evidence="2">Uncharacterized protein</fullName>
    </submittedName>
</protein>
<dbReference type="Proteomes" id="UP000708208">
    <property type="component" value="Unassembled WGS sequence"/>
</dbReference>
<accession>A0A8J2NTZ3</accession>
<evidence type="ECO:0000256" key="1">
    <source>
        <dbReference type="SAM" id="MobiDB-lite"/>
    </source>
</evidence>
<dbReference type="AlphaFoldDB" id="A0A8J2NTZ3"/>
<dbReference type="EMBL" id="CAJVCH010022355">
    <property type="protein sequence ID" value="CAG7692614.1"/>
    <property type="molecule type" value="Genomic_DNA"/>
</dbReference>
<gene>
    <name evidence="2" type="ORF">AFUS01_LOCUS3695</name>
</gene>